<evidence type="ECO:0000313" key="1">
    <source>
        <dbReference type="EMBL" id="MBT9288442.1"/>
    </source>
</evidence>
<proteinExistence type="predicted"/>
<sequence length="106" mass="12089">MGTVAQAVERLADAAEKLLFETERLRRDIMRLRQRIEPFDGERAIPEPIKVEFGKRWTAAEALDMIGAARKAIAGHEIDLGAIRSLMDTIEKDAYSREELKPWLKP</sequence>
<dbReference type="Proteomes" id="UP000766595">
    <property type="component" value="Unassembled WGS sequence"/>
</dbReference>
<keyword evidence="2" id="KW-1185">Reference proteome</keyword>
<dbReference type="AlphaFoldDB" id="A0A947D5C4"/>
<dbReference type="RefSeq" id="WP_261967128.1">
    <property type="nucleotide sequence ID" value="NZ_JAHHZF010000002.1"/>
</dbReference>
<evidence type="ECO:0000313" key="2">
    <source>
        <dbReference type="Proteomes" id="UP000766595"/>
    </source>
</evidence>
<reference evidence="1 2" key="1">
    <citation type="submission" date="2021-06" db="EMBL/GenBank/DDBJ databases">
        <authorList>
            <person name="Grouzdev D.S."/>
            <person name="Koziaeva V."/>
        </authorList>
    </citation>
    <scope>NUCLEOTIDE SEQUENCE [LARGE SCALE GENOMIC DNA]</scope>
    <source>
        <strain evidence="1 2">22</strain>
    </source>
</reference>
<dbReference type="EMBL" id="JAHHZF010000002">
    <property type="protein sequence ID" value="MBT9288442.1"/>
    <property type="molecule type" value="Genomic_DNA"/>
</dbReference>
<accession>A0A947D5C4</accession>
<gene>
    <name evidence="1" type="ORF">KL771_03215</name>
</gene>
<comment type="caution">
    <text evidence="1">The sequence shown here is derived from an EMBL/GenBank/DDBJ whole genome shotgun (WGS) entry which is preliminary data.</text>
</comment>
<protein>
    <submittedName>
        <fullName evidence="1">Uncharacterized protein</fullName>
    </submittedName>
</protein>
<organism evidence="1 2">
    <name type="scientific">Prosthecodimorpha staleyi</name>
    <dbReference type="NCBI Taxonomy" id="2840188"/>
    <lineage>
        <taxon>Bacteria</taxon>
        <taxon>Pseudomonadati</taxon>
        <taxon>Pseudomonadota</taxon>
        <taxon>Alphaproteobacteria</taxon>
        <taxon>Hyphomicrobiales</taxon>
        <taxon>Ancalomicrobiaceae</taxon>
        <taxon>Prosthecodimorpha</taxon>
    </lineage>
</organism>
<name>A0A947D5C4_9HYPH</name>